<dbReference type="SMART" id="SM00490">
    <property type="entry name" value="HELICc"/>
    <property type="match status" value="1"/>
</dbReference>
<evidence type="ECO:0000313" key="14">
    <source>
        <dbReference type="Proteomes" id="UP000717996"/>
    </source>
</evidence>
<feature type="compositionally biased region" description="Acidic residues" evidence="9">
    <location>
        <begin position="70"/>
        <end position="79"/>
    </location>
</feature>
<feature type="region of interest" description="Disordered" evidence="9">
    <location>
        <begin position="1"/>
        <end position="107"/>
    </location>
</feature>
<dbReference type="InterPro" id="IPR001650">
    <property type="entry name" value="Helicase_C-like"/>
</dbReference>
<dbReference type="GO" id="GO:0003724">
    <property type="term" value="F:RNA helicase activity"/>
    <property type="evidence" value="ECO:0007669"/>
    <property type="project" value="UniProtKB-EC"/>
</dbReference>
<feature type="compositionally biased region" description="Polar residues" evidence="9">
    <location>
        <begin position="640"/>
        <end position="650"/>
    </location>
</feature>
<evidence type="ECO:0000256" key="6">
    <source>
        <dbReference type="ARBA" id="ARBA00022840"/>
    </source>
</evidence>
<accession>A0A9P6YAG1</accession>
<dbReference type="AlphaFoldDB" id="A0A9P6YAG1"/>
<feature type="domain" description="Helicase ATP-binding" evidence="10">
    <location>
        <begin position="262"/>
        <end position="439"/>
    </location>
</feature>
<evidence type="ECO:0000256" key="3">
    <source>
        <dbReference type="ARBA" id="ARBA00022741"/>
    </source>
</evidence>
<dbReference type="InterPro" id="IPR027417">
    <property type="entry name" value="P-loop_NTPase"/>
</dbReference>
<dbReference type="SMART" id="SM00487">
    <property type="entry name" value="DEXDc"/>
    <property type="match status" value="1"/>
</dbReference>
<keyword evidence="5" id="KW-0347">Helicase</keyword>
<dbReference type="InterPro" id="IPR014014">
    <property type="entry name" value="RNA_helicase_DEAD_Q_motif"/>
</dbReference>
<dbReference type="CDD" id="cd18787">
    <property type="entry name" value="SF2_C_DEAD"/>
    <property type="match status" value="1"/>
</dbReference>
<evidence type="ECO:0000256" key="8">
    <source>
        <dbReference type="PROSITE-ProRule" id="PRU00552"/>
    </source>
</evidence>
<proteinExistence type="predicted"/>
<comment type="caution">
    <text evidence="13">The sequence shown here is derived from an EMBL/GenBank/DDBJ whole genome shotgun (WGS) entry which is preliminary data.</text>
</comment>
<evidence type="ECO:0000256" key="7">
    <source>
        <dbReference type="ARBA" id="ARBA00023242"/>
    </source>
</evidence>
<reference evidence="13" key="1">
    <citation type="journal article" date="2020" name="Microb. Genom.">
        <title>Genetic diversity of clinical and environmental Mucorales isolates obtained from an investigation of mucormycosis cases among solid organ transplant recipients.</title>
        <authorList>
            <person name="Nguyen M.H."/>
            <person name="Kaul D."/>
            <person name="Muto C."/>
            <person name="Cheng S.J."/>
            <person name="Richter R.A."/>
            <person name="Bruno V.M."/>
            <person name="Liu G."/>
            <person name="Beyhan S."/>
            <person name="Sundermann A.J."/>
            <person name="Mounaud S."/>
            <person name="Pasculle A.W."/>
            <person name="Nierman W.C."/>
            <person name="Driscoll E."/>
            <person name="Cumbie R."/>
            <person name="Clancy C.J."/>
            <person name="Dupont C.L."/>
        </authorList>
    </citation>
    <scope>NUCLEOTIDE SEQUENCE</scope>
    <source>
        <strain evidence="13">GL16</strain>
    </source>
</reference>
<dbReference type="PANTHER" id="PTHR47958">
    <property type="entry name" value="ATP-DEPENDENT RNA HELICASE DBP3"/>
    <property type="match status" value="1"/>
</dbReference>
<evidence type="ECO:0000256" key="2">
    <source>
        <dbReference type="ARBA" id="ARBA00012552"/>
    </source>
</evidence>
<sequence length="1244" mass="140206">MNQQNKPKKFTFGFPSKKNTPKQEEEPVEGKRKTEEVVEGSNKKLKPIEDEDELFASAGLAPLSRKEEENKSEDEEDPLDAFMADISEKAKSEKSEPKIRRDDIEEEDDLESYVRHMKKKGITVGVNNQPLPEIDENANSDDEVYAAAAEIDRLDKQMYDSDEDNSSSAPVKKEIEPLSRVDHGTIEYLPIEKNFYEEHQDIAALDDERVKALLQEMGLRVSGYNIPKPCISFAHFGFDEDLMNTIIKAGYTEPSAIQRQAIPAALSGRDVIGIAKTGSGKTAAFVLPMLIHIMDQPELVKGDGPIGLILAPTRELAIQIYQETRKFAKAYGLKVAAVYGGASKLEQFKDLRSGTVEILVATPGRLIDMIKMKATNLRRVSYLVLDEADRMFDLGFEPQVRSVCDNVRPDRQKRLARSVTSDPIRINVGTTGQANEDITQIVEVLDDDTWKWDWLMRRLAGFCVEGSVIIFVSRKDAVDLLSSNIQQNHYQCGALHGDLQQFEREKVLRDFKQSKVNILIATDVAARGLDIKTVKTVINYDIARDIDSHTHRVGRTGRAGEKGTAYTLITQKEERFAGELVRHLEASGQTVSSELLNLAMKNPRFRDARAGRRRGGGGRGRGRRGRGGRSNANDVPIVPRTTSGIGYNLGHQQGSANVMINFQKSGDLHTVSNSQQQQKQRKPTPPPYSTEFDGFNSLAGHLQHTHLAEQQQTSPEPVEPSPIAALQLKIVTSSSDSWYSTPYECSCVLEDRFLLLAYREGIQLVDLADKAAKPHIIMWTRIRQIRVIESCRIILMLADKSKPVRCYSYDAILRLIYSVLSLDWSTRRDKMFDVPSLKDWQQVASKSAMNTTLDGEEEEEVPVSAINGLGLAFKERLAKKQKEKMPVDKQSCFVVDQPALTKPYYVCDKLIPQEFYYKLSDSKEALDIQSYQTSAYLFVAILHRDKIVLWQRRRDHPLRHFYRFKVFWIPAEAKSISFADDRNTLRHIITVFTSDATSIELRDCKVQTINIDPTLRRIYESTWIREQYEHQLVSPNSPVSIPTKEANPALNENSMLYPTLPASVSVPPIQWTSILQLPFYPDNLPPTTLTTEYSIPPSYATVITTLPTSAPPDPVALPSASAPQLFFATLSKQSFIIDITGSLYSTQVFCWSESPTHVEFIQLDVDTNQWYAVGFGSATVEIMDMKTGKVLQKVMHGVPVKFLGQWNESIVEGSNSKKTKARFKSLIWSCAAKDRSHVYMLKYQ</sequence>
<dbReference type="Pfam" id="PF00270">
    <property type="entry name" value="DEAD"/>
    <property type="match status" value="1"/>
</dbReference>
<feature type="domain" description="Helicase C-terminal" evidence="11">
    <location>
        <begin position="437"/>
        <end position="599"/>
    </location>
</feature>
<dbReference type="Proteomes" id="UP000717996">
    <property type="component" value="Unassembled WGS sequence"/>
</dbReference>
<feature type="region of interest" description="Disordered" evidence="9">
    <location>
        <begin position="669"/>
        <end position="695"/>
    </location>
</feature>
<dbReference type="PROSITE" id="PS51194">
    <property type="entry name" value="HELICASE_CTER"/>
    <property type="match status" value="1"/>
</dbReference>
<dbReference type="FunFam" id="3.40.50.300:FF:000079">
    <property type="entry name" value="probable ATP-dependent RNA helicase DDX17"/>
    <property type="match status" value="1"/>
</dbReference>
<evidence type="ECO:0000256" key="5">
    <source>
        <dbReference type="ARBA" id="ARBA00022806"/>
    </source>
</evidence>
<dbReference type="GO" id="GO:0016787">
    <property type="term" value="F:hydrolase activity"/>
    <property type="evidence" value="ECO:0007669"/>
    <property type="project" value="UniProtKB-KW"/>
</dbReference>
<evidence type="ECO:0000256" key="4">
    <source>
        <dbReference type="ARBA" id="ARBA00022801"/>
    </source>
</evidence>
<dbReference type="SUPFAM" id="SSF52540">
    <property type="entry name" value="P-loop containing nucleoside triphosphate hydrolases"/>
    <property type="match status" value="2"/>
</dbReference>
<dbReference type="GO" id="GO:0003676">
    <property type="term" value="F:nucleic acid binding"/>
    <property type="evidence" value="ECO:0007669"/>
    <property type="project" value="InterPro"/>
</dbReference>
<keyword evidence="7" id="KW-0539">Nucleus</keyword>
<dbReference type="OrthoDB" id="196131at2759"/>
<comment type="subcellular location">
    <subcellularLocation>
        <location evidence="1">Nucleus</location>
    </subcellularLocation>
</comment>
<dbReference type="InterPro" id="IPR011545">
    <property type="entry name" value="DEAD/DEAH_box_helicase_dom"/>
</dbReference>
<dbReference type="Gene3D" id="3.40.50.300">
    <property type="entry name" value="P-loop containing nucleotide triphosphate hydrolases"/>
    <property type="match status" value="2"/>
</dbReference>
<feature type="domain" description="DEAD-box RNA helicase Q" evidence="12">
    <location>
        <begin position="231"/>
        <end position="259"/>
    </location>
</feature>
<dbReference type="InterPro" id="IPR000629">
    <property type="entry name" value="RNA-helicase_DEAD-box_CS"/>
</dbReference>
<feature type="compositionally biased region" description="Basic and acidic residues" evidence="9">
    <location>
        <begin position="21"/>
        <end position="36"/>
    </location>
</feature>
<protein>
    <recommendedName>
        <fullName evidence="2">RNA helicase</fullName>
        <ecNumber evidence="2">3.6.4.13</ecNumber>
    </recommendedName>
</protein>
<feature type="compositionally biased region" description="Basic and acidic residues" evidence="9">
    <location>
        <begin position="86"/>
        <end position="103"/>
    </location>
</feature>
<dbReference type="Pfam" id="PF00271">
    <property type="entry name" value="Helicase_C"/>
    <property type="match status" value="1"/>
</dbReference>
<dbReference type="EMBL" id="JAANIT010000935">
    <property type="protein sequence ID" value="KAG1543369.1"/>
    <property type="molecule type" value="Genomic_DNA"/>
</dbReference>
<dbReference type="PROSITE" id="PS51192">
    <property type="entry name" value="HELICASE_ATP_BIND_1"/>
    <property type="match status" value="1"/>
</dbReference>
<dbReference type="EC" id="3.6.4.13" evidence="2"/>
<keyword evidence="6" id="KW-0067">ATP-binding</keyword>
<keyword evidence="3" id="KW-0547">Nucleotide-binding</keyword>
<dbReference type="InterPro" id="IPR014001">
    <property type="entry name" value="Helicase_ATP-bd"/>
</dbReference>
<name>A0A9P6YAG1_RHIOR</name>
<gene>
    <name evidence="13" type="ORF">G6F51_006717</name>
</gene>
<keyword evidence="4" id="KW-0378">Hydrolase</keyword>
<dbReference type="PROSITE" id="PS00039">
    <property type="entry name" value="DEAD_ATP_HELICASE"/>
    <property type="match status" value="1"/>
</dbReference>
<evidence type="ECO:0000259" key="12">
    <source>
        <dbReference type="PROSITE" id="PS51195"/>
    </source>
</evidence>
<dbReference type="PROSITE" id="PS51195">
    <property type="entry name" value="Q_MOTIF"/>
    <property type="match status" value="1"/>
</dbReference>
<evidence type="ECO:0000259" key="10">
    <source>
        <dbReference type="PROSITE" id="PS51192"/>
    </source>
</evidence>
<dbReference type="GO" id="GO:0005524">
    <property type="term" value="F:ATP binding"/>
    <property type="evidence" value="ECO:0007669"/>
    <property type="project" value="UniProtKB-KW"/>
</dbReference>
<evidence type="ECO:0000256" key="1">
    <source>
        <dbReference type="ARBA" id="ARBA00004123"/>
    </source>
</evidence>
<organism evidence="13 14">
    <name type="scientific">Rhizopus oryzae</name>
    <name type="common">Mucormycosis agent</name>
    <name type="synonym">Rhizopus arrhizus var. delemar</name>
    <dbReference type="NCBI Taxonomy" id="64495"/>
    <lineage>
        <taxon>Eukaryota</taxon>
        <taxon>Fungi</taxon>
        <taxon>Fungi incertae sedis</taxon>
        <taxon>Mucoromycota</taxon>
        <taxon>Mucoromycotina</taxon>
        <taxon>Mucoromycetes</taxon>
        <taxon>Mucorales</taxon>
        <taxon>Mucorineae</taxon>
        <taxon>Rhizopodaceae</taxon>
        <taxon>Rhizopus</taxon>
    </lineage>
</organism>
<evidence type="ECO:0000256" key="9">
    <source>
        <dbReference type="SAM" id="MobiDB-lite"/>
    </source>
</evidence>
<feature type="region of interest" description="Disordered" evidence="9">
    <location>
        <begin position="604"/>
        <end position="650"/>
    </location>
</feature>
<feature type="short sequence motif" description="Q motif" evidence="8">
    <location>
        <begin position="231"/>
        <end position="259"/>
    </location>
</feature>
<feature type="compositionally biased region" description="Basic residues" evidence="9">
    <location>
        <begin position="611"/>
        <end position="627"/>
    </location>
</feature>
<evidence type="ECO:0000259" key="11">
    <source>
        <dbReference type="PROSITE" id="PS51194"/>
    </source>
</evidence>
<dbReference type="GO" id="GO:0005634">
    <property type="term" value="C:nucleus"/>
    <property type="evidence" value="ECO:0007669"/>
    <property type="project" value="UniProtKB-SubCell"/>
</dbReference>
<evidence type="ECO:0000313" key="13">
    <source>
        <dbReference type="EMBL" id="KAG1543369.1"/>
    </source>
</evidence>